<feature type="region of interest" description="Disordered" evidence="4">
    <location>
        <begin position="275"/>
        <end position="296"/>
    </location>
</feature>
<keyword evidence="5" id="KW-0732">Signal</keyword>
<evidence type="ECO:0000256" key="2">
    <source>
        <dbReference type="ARBA" id="ARBA00023295"/>
    </source>
</evidence>
<feature type="compositionally biased region" description="Polar residues" evidence="4">
    <location>
        <begin position="285"/>
        <end position="296"/>
    </location>
</feature>
<dbReference type="SUPFAM" id="SSF51445">
    <property type="entry name" value="(Trans)glycosidases"/>
    <property type="match status" value="1"/>
</dbReference>
<comment type="similarity">
    <text evidence="3">Belongs to the glycosyl hydrolase 5 (cellulase A) family.</text>
</comment>
<dbReference type="PROSITE" id="PS00659">
    <property type="entry name" value="GLYCOSYL_HYDROL_F5"/>
    <property type="match status" value="1"/>
</dbReference>
<gene>
    <name evidence="7" type="ORF">PA7_07480</name>
</gene>
<accession>A0A511CWH0</accession>
<keyword evidence="8" id="KW-1185">Reference proteome</keyword>
<name>A0A511CWH0_9PSEU</name>
<feature type="chain" id="PRO_5039171089" description="Glycoside hydrolase family 5 domain-containing protein" evidence="5">
    <location>
        <begin position="21"/>
        <end position="371"/>
    </location>
</feature>
<dbReference type="Gene3D" id="3.20.20.80">
    <property type="entry name" value="Glycosidases"/>
    <property type="match status" value="1"/>
</dbReference>
<dbReference type="GO" id="GO:0004553">
    <property type="term" value="F:hydrolase activity, hydrolyzing O-glycosyl compounds"/>
    <property type="evidence" value="ECO:0007669"/>
    <property type="project" value="InterPro"/>
</dbReference>
<dbReference type="OrthoDB" id="9776971at2"/>
<dbReference type="PROSITE" id="PS51257">
    <property type="entry name" value="PROKAR_LIPOPROTEIN"/>
    <property type="match status" value="1"/>
</dbReference>
<dbReference type="Pfam" id="PF00150">
    <property type="entry name" value="Cellulase"/>
    <property type="match status" value="1"/>
</dbReference>
<evidence type="ECO:0000256" key="3">
    <source>
        <dbReference type="RuleBase" id="RU361153"/>
    </source>
</evidence>
<dbReference type="PANTHER" id="PTHR12631">
    <property type="entry name" value="ALPHA-L-IDURONIDASE"/>
    <property type="match status" value="1"/>
</dbReference>
<keyword evidence="1 3" id="KW-0378">Hydrolase</keyword>
<dbReference type="Proteomes" id="UP000321328">
    <property type="component" value="Unassembled WGS sequence"/>
</dbReference>
<comment type="caution">
    <text evidence="7">The sequence shown here is derived from an EMBL/GenBank/DDBJ whole genome shotgun (WGS) entry which is preliminary data.</text>
</comment>
<organism evidence="7 8">
    <name type="scientific">Pseudonocardia asaccharolytica DSM 44247 = NBRC 16224</name>
    <dbReference type="NCBI Taxonomy" id="1123024"/>
    <lineage>
        <taxon>Bacteria</taxon>
        <taxon>Bacillati</taxon>
        <taxon>Actinomycetota</taxon>
        <taxon>Actinomycetes</taxon>
        <taxon>Pseudonocardiales</taxon>
        <taxon>Pseudonocardiaceae</taxon>
        <taxon>Pseudonocardia</taxon>
    </lineage>
</organism>
<dbReference type="InterPro" id="IPR018087">
    <property type="entry name" value="Glyco_hydro_5_CS"/>
</dbReference>
<reference evidence="7 8" key="1">
    <citation type="submission" date="2019-07" db="EMBL/GenBank/DDBJ databases">
        <title>Whole genome shotgun sequence of Pseudonocardia asaccharolytica NBRC 16224.</title>
        <authorList>
            <person name="Hosoyama A."/>
            <person name="Uohara A."/>
            <person name="Ohji S."/>
            <person name="Ichikawa N."/>
        </authorList>
    </citation>
    <scope>NUCLEOTIDE SEQUENCE [LARGE SCALE GENOMIC DNA]</scope>
    <source>
        <strain evidence="7 8">NBRC 16224</strain>
    </source>
</reference>
<dbReference type="GO" id="GO:0000272">
    <property type="term" value="P:polysaccharide catabolic process"/>
    <property type="evidence" value="ECO:0007669"/>
    <property type="project" value="InterPro"/>
</dbReference>
<keyword evidence="2 3" id="KW-0326">Glycosidase</keyword>
<evidence type="ECO:0000256" key="4">
    <source>
        <dbReference type="SAM" id="MobiDB-lite"/>
    </source>
</evidence>
<dbReference type="InterPro" id="IPR001547">
    <property type="entry name" value="Glyco_hydro_5"/>
</dbReference>
<evidence type="ECO:0000256" key="1">
    <source>
        <dbReference type="ARBA" id="ARBA00022801"/>
    </source>
</evidence>
<dbReference type="InterPro" id="IPR051923">
    <property type="entry name" value="Glycosyl_Hydrolase_39"/>
</dbReference>
<evidence type="ECO:0000256" key="5">
    <source>
        <dbReference type="SAM" id="SignalP"/>
    </source>
</evidence>
<evidence type="ECO:0000313" key="8">
    <source>
        <dbReference type="Proteomes" id="UP000321328"/>
    </source>
</evidence>
<dbReference type="AlphaFoldDB" id="A0A511CWH0"/>
<proteinExistence type="inferred from homology"/>
<dbReference type="PANTHER" id="PTHR12631:SF10">
    <property type="entry name" value="BETA-XYLOSIDASE-LIKE PROTEIN-RELATED"/>
    <property type="match status" value="1"/>
</dbReference>
<protein>
    <recommendedName>
        <fullName evidence="6">Glycoside hydrolase family 5 domain-containing protein</fullName>
    </recommendedName>
</protein>
<dbReference type="RefSeq" id="WP_051232809.1">
    <property type="nucleotide sequence ID" value="NZ_AUII01000008.1"/>
</dbReference>
<evidence type="ECO:0000313" key="7">
    <source>
        <dbReference type="EMBL" id="GEL16911.1"/>
    </source>
</evidence>
<dbReference type="EMBL" id="BJVI01000004">
    <property type="protein sequence ID" value="GEL16911.1"/>
    <property type="molecule type" value="Genomic_DNA"/>
</dbReference>
<feature type="signal peptide" evidence="5">
    <location>
        <begin position="1"/>
        <end position="20"/>
    </location>
</feature>
<dbReference type="InterPro" id="IPR017853">
    <property type="entry name" value="GH"/>
</dbReference>
<sequence length="371" mass="40017">MKLVLTLLVLLGLLSCAAHPVHIPSTRPLQIGVAYGNTLIGMDDDELADALDDAVSLGAGVVRTDLAWYDIQPRSADDYDWTRFDRVVDEARNRDLKLLLVLAYTPQWARPPGCDSSMCAPADPDRFADFARSAAARYAPQGVLAWEIWNEPNTPGFWAPEVDPDGYTVLLRSASAAIRQVDPSALILLGGLASVDTRPGGGMAPQEFLSRVCELGGNEAISAIAYHPYTYPYLASESRAGPSPWSRIDADRNSLRDVAARHGSSDLPVWLTEYGAPTDGPGQASDGTASGTSDQTTHVTVQRQAEIARDVLRTVAADPAIGALIWYSDRDLGDDTETNLNFYGLRRSDGTKKPAFNAFRSAVTQLGLAAR</sequence>
<dbReference type="STRING" id="1123024.GCA_000423625_02326"/>
<evidence type="ECO:0000259" key="6">
    <source>
        <dbReference type="Pfam" id="PF00150"/>
    </source>
</evidence>
<feature type="domain" description="Glycoside hydrolase family 5" evidence="6">
    <location>
        <begin position="46"/>
        <end position="279"/>
    </location>
</feature>